<organism evidence="2 3">
    <name type="scientific">Trichostrongylus colubriformis</name>
    <name type="common">Black scour worm</name>
    <dbReference type="NCBI Taxonomy" id="6319"/>
    <lineage>
        <taxon>Eukaryota</taxon>
        <taxon>Metazoa</taxon>
        <taxon>Ecdysozoa</taxon>
        <taxon>Nematoda</taxon>
        <taxon>Chromadorea</taxon>
        <taxon>Rhabditida</taxon>
        <taxon>Rhabditina</taxon>
        <taxon>Rhabditomorpha</taxon>
        <taxon>Strongyloidea</taxon>
        <taxon>Trichostrongylidae</taxon>
        <taxon>Trichostrongylus</taxon>
    </lineage>
</organism>
<name>A0AAN8J3G2_TRICO</name>
<dbReference type="InterPro" id="IPR029044">
    <property type="entry name" value="Nucleotide-diphossugar_trans"/>
</dbReference>
<dbReference type="GO" id="GO:0016758">
    <property type="term" value="F:hexosyltransferase activity"/>
    <property type="evidence" value="ECO:0007669"/>
    <property type="project" value="UniProtKB-ARBA"/>
</dbReference>
<dbReference type="Gene3D" id="3.90.550.10">
    <property type="entry name" value="Spore Coat Polysaccharide Biosynthesis Protein SpsA, Chain A"/>
    <property type="match status" value="1"/>
</dbReference>
<dbReference type="PANTHER" id="PTHR22916">
    <property type="entry name" value="GLYCOSYLTRANSFERASE"/>
    <property type="match status" value="1"/>
</dbReference>
<accession>A0AAN8J3G2</accession>
<keyword evidence="3" id="KW-1185">Reference proteome</keyword>
<gene>
    <name evidence="2" type="ORF">GCK32_005758</name>
</gene>
<evidence type="ECO:0000313" key="2">
    <source>
        <dbReference type="EMBL" id="KAK5985279.1"/>
    </source>
</evidence>
<proteinExistence type="predicted"/>
<dbReference type="InterPro" id="IPR001173">
    <property type="entry name" value="Glyco_trans_2-like"/>
</dbReference>
<dbReference type="SUPFAM" id="SSF53448">
    <property type="entry name" value="Nucleotide-diphospho-sugar transferases"/>
    <property type="match status" value="1"/>
</dbReference>
<dbReference type="PANTHER" id="PTHR22916:SF3">
    <property type="entry name" value="UDP-GLCNAC:BETAGAL BETA-1,3-N-ACETYLGLUCOSAMINYLTRANSFERASE-LIKE PROTEIN 1"/>
    <property type="match status" value="1"/>
</dbReference>
<protein>
    <submittedName>
        <fullName evidence="2">UDP-GlcNAc:betaGal beta-1 3-N-acetylglucosaminyltransferase protein 1</fullName>
    </submittedName>
</protein>
<reference evidence="2 3" key="1">
    <citation type="submission" date="2019-10" db="EMBL/GenBank/DDBJ databases">
        <title>Assembly and Annotation for the nematode Trichostrongylus colubriformis.</title>
        <authorList>
            <person name="Martin J."/>
        </authorList>
    </citation>
    <scope>NUCLEOTIDE SEQUENCE [LARGE SCALE GENOMIC DNA]</scope>
    <source>
        <strain evidence="2">G859</strain>
        <tissue evidence="2">Whole worm</tissue>
    </source>
</reference>
<dbReference type="Proteomes" id="UP001331761">
    <property type="component" value="Unassembled WGS sequence"/>
</dbReference>
<dbReference type="EMBL" id="WIXE01001927">
    <property type="protein sequence ID" value="KAK5985279.1"/>
    <property type="molecule type" value="Genomic_DNA"/>
</dbReference>
<feature type="non-terminal residue" evidence="2">
    <location>
        <position position="314"/>
    </location>
</feature>
<feature type="domain" description="Glycosyltransferase 2-like" evidence="1">
    <location>
        <begin position="4"/>
        <end position="174"/>
    </location>
</feature>
<dbReference type="AlphaFoldDB" id="A0AAN8J3G2"/>
<sequence length="314" mass="35815">MDVSVVIPVKNGVPHIHECLESLLNQTFQGTWEICVYNDGSTDTTITHVEKFVHTFVARGVDLRIRSGLKSGGVGYAKNRAVEMGTGRFICFCDADDLSDASRIQTQYDMASSCADRSLVFVGSNFRRLPEGSTERYTRWANGLHADQIKIQIYTSHGPTLIAPTWFISRELHKRLNGFREDVRAGYPEDLDFFYRALDLGGVVFSKPNFIQVGKALVTYRYHDGCASLGVPESAIWKMRIDRFCDKVLPHWPTFTIWNAGKQGKRFFRSLPEEYKARVVSFCDVDEKKIKKGVFEEYDEVARVVRWKLPIVHV</sequence>
<evidence type="ECO:0000259" key="1">
    <source>
        <dbReference type="Pfam" id="PF00535"/>
    </source>
</evidence>
<evidence type="ECO:0000313" key="3">
    <source>
        <dbReference type="Proteomes" id="UP001331761"/>
    </source>
</evidence>
<dbReference type="Pfam" id="PF00535">
    <property type="entry name" value="Glycos_transf_2"/>
    <property type="match status" value="1"/>
</dbReference>
<comment type="caution">
    <text evidence="2">The sequence shown here is derived from an EMBL/GenBank/DDBJ whole genome shotgun (WGS) entry which is preliminary data.</text>
</comment>